<comment type="caution">
    <text evidence="2">The sequence shown here is derived from an EMBL/GenBank/DDBJ whole genome shotgun (WGS) entry which is preliminary data.</text>
</comment>
<dbReference type="Gene3D" id="1.10.472.30">
    <property type="entry name" value="Transcription elongation factor S-II, central domain"/>
    <property type="match status" value="1"/>
</dbReference>
<sequence>MEKQEFLELFEAATKAAKSAVIGDGKSSSPAVSRCVEAMIRFKEAPESLACELVTDRIYPQIGKSHVLLMDDKNLRIQSEAKLLYTLWLRYLYATGRKQCPRSDKGKQSQRRDRVHNQQVVVKNKNNKKKLVEEEMIWTTGDSNRDKMKEGVVSCDSWSVAASVESAMFERLGSFEAPQKSKNRSILFNIGDSSNPDLRRKVLIGEISGERQRKATGLVDGRIGLLELVFELEFDQNIEQENKSYVFYDDHAVAIKEQYGWRPTPRKVLSSSSSSQLKLSKTMSDLEGKANPPAVNISLLQVEAMVSEVMRKLCVDSTKLRIMLHTKLEPHNQRQESQLHVIISVHEELVEKKEEMVPESTNQCLKPEKETQVVCVHVPDQPKGKEEVLEDSSTAAELALILVDQGENTKTLTSEILIKPMSCIQLSLVEHLRVVKGLQQVVFEPGGIWC</sequence>
<dbReference type="GO" id="GO:0005634">
    <property type="term" value="C:nucleus"/>
    <property type="evidence" value="ECO:0007669"/>
    <property type="project" value="TreeGrafter"/>
</dbReference>
<organism evidence="2 3">
    <name type="scientific">Brassica cretica</name>
    <name type="common">Mustard</name>
    <dbReference type="NCBI Taxonomy" id="69181"/>
    <lineage>
        <taxon>Eukaryota</taxon>
        <taxon>Viridiplantae</taxon>
        <taxon>Streptophyta</taxon>
        <taxon>Embryophyta</taxon>
        <taxon>Tracheophyta</taxon>
        <taxon>Spermatophyta</taxon>
        <taxon>Magnoliopsida</taxon>
        <taxon>eudicotyledons</taxon>
        <taxon>Gunneridae</taxon>
        <taxon>Pentapetalae</taxon>
        <taxon>rosids</taxon>
        <taxon>malvids</taxon>
        <taxon>Brassicales</taxon>
        <taxon>Brassicaceae</taxon>
        <taxon>Brassiceae</taxon>
        <taxon>Brassica</taxon>
    </lineage>
</organism>
<gene>
    <name evidence="2" type="ORF">F2Q68_00046016</name>
</gene>
<evidence type="ECO:0000313" key="3">
    <source>
        <dbReference type="Proteomes" id="UP000712281"/>
    </source>
</evidence>
<dbReference type="PANTHER" id="PTHR11477:SF25">
    <property type="entry name" value="TRANSCRIPTION FACTOR-RELATED"/>
    <property type="match status" value="1"/>
</dbReference>
<dbReference type="GO" id="GO:0006351">
    <property type="term" value="P:DNA-templated transcription"/>
    <property type="evidence" value="ECO:0007669"/>
    <property type="project" value="InterPro"/>
</dbReference>
<evidence type="ECO:0000259" key="1">
    <source>
        <dbReference type="PROSITE" id="PS51321"/>
    </source>
</evidence>
<dbReference type="PROSITE" id="PS51321">
    <property type="entry name" value="TFIIS_CENTRAL"/>
    <property type="match status" value="1"/>
</dbReference>
<feature type="domain" description="TFIIS central" evidence="1">
    <location>
        <begin position="140"/>
        <end position="211"/>
    </location>
</feature>
<dbReference type="PANTHER" id="PTHR11477">
    <property type="entry name" value="TRANSCRIPTION FACTOR S-II ZINC FINGER DOMAIN-CONTAINING PROTEIN"/>
    <property type="match status" value="1"/>
</dbReference>
<dbReference type="Pfam" id="PF07500">
    <property type="entry name" value="TFIIS_M"/>
    <property type="match status" value="1"/>
</dbReference>
<dbReference type="AlphaFoldDB" id="A0A8S9LLW2"/>
<proteinExistence type="predicted"/>
<dbReference type="InterPro" id="IPR003618">
    <property type="entry name" value="TFIIS_cen_dom"/>
</dbReference>
<reference evidence="2" key="1">
    <citation type="submission" date="2019-12" db="EMBL/GenBank/DDBJ databases">
        <title>Genome sequencing and annotation of Brassica cretica.</title>
        <authorList>
            <person name="Studholme D.J."/>
            <person name="Sarris P.F."/>
        </authorList>
    </citation>
    <scope>NUCLEOTIDE SEQUENCE</scope>
    <source>
        <strain evidence="2">PFS-001/15</strain>
        <tissue evidence="2">Leaf</tissue>
    </source>
</reference>
<dbReference type="EMBL" id="QGKW02000276">
    <property type="protein sequence ID" value="KAF2606941.1"/>
    <property type="molecule type" value="Genomic_DNA"/>
</dbReference>
<dbReference type="InterPro" id="IPR036575">
    <property type="entry name" value="TFIIS_cen_dom_sf"/>
</dbReference>
<accession>A0A8S9LLW2</accession>
<dbReference type="Proteomes" id="UP000712281">
    <property type="component" value="Unassembled WGS sequence"/>
</dbReference>
<dbReference type="SUPFAM" id="SSF46942">
    <property type="entry name" value="Elongation factor TFIIS domain 2"/>
    <property type="match status" value="1"/>
</dbReference>
<protein>
    <recommendedName>
        <fullName evidence="1">TFIIS central domain-containing protein</fullName>
    </recommendedName>
</protein>
<name>A0A8S9LLW2_BRACR</name>
<dbReference type="SMART" id="SM00510">
    <property type="entry name" value="TFS2M"/>
    <property type="match status" value="1"/>
</dbReference>
<evidence type="ECO:0000313" key="2">
    <source>
        <dbReference type="EMBL" id="KAF2606941.1"/>
    </source>
</evidence>